<dbReference type="PROSITE" id="PS51736">
    <property type="entry name" value="RECOMBINASES_3"/>
    <property type="match status" value="1"/>
</dbReference>
<dbReference type="Pfam" id="PF13335">
    <property type="entry name" value="Mg_chelatase_C"/>
    <property type="match status" value="1"/>
</dbReference>
<dbReference type="Proteomes" id="UP000321249">
    <property type="component" value="Unassembled WGS sequence"/>
</dbReference>
<dbReference type="OrthoDB" id="9813147at2"/>
<dbReference type="Gene3D" id="3.40.50.1390">
    <property type="entry name" value="Resolvase, N-terminal catalytic domain"/>
    <property type="match status" value="1"/>
</dbReference>
<dbReference type="CDD" id="cd00338">
    <property type="entry name" value="Ser_Recombinase"/>
    <property type="match status" value="1"/>
</dbReference>
<dbReference type="RefSeq" id="WP_147044094.1">
    <property type="nucleotide sequence ID" value="NZ_BAABIR010000001.1"/>
</dbReference>
<keyword evidence="1" id="KW-0175">Coiled coil</keyword>
<dbReference type="PROSITE" id="PS51737">
    <property type="entry name" value="RECOMBINASE_DNA_BIND"/>
    <property type="match status" value="1"/>
</dbReference>
<dbReference type="EMBL" id="VOQQ01000001">
    <property type="protein sequence ID" value="TXC64671.1"/>
    <property type="molecule type" value="Genomic_DNA"/>
</dbReference>
<reference evidence="4 5" key="1">
    <citation type="journal article" date="2015" name="J. Microbiol.">
        <title>Sphingosinicella ginsenosidimutans sp. nov., with ginsenoside converting activity.</title>
        <authorList>
            <person name="Kim J.K."/>
            <person name="Kang M.S."/>
            <person name="Park S.C."/>
            <person name="Kim K.M."/>
            <person name="Choi K."/>
            <person name="Yoon M.H."/>
            <person name="Im W.T."/>
        </authorList>
    </citation>
    <scope>NUCLEOTIDE SEQUENCE [LARGE SCALE GENOMIC DNA]</scope>
    <source>
        <strain evidence="4 5">BS-11</strain>
    </source>
</reference>
<dbReference type="GO" id="GO:0005524">
    <property type="term" value="F:ATP binding"/>
    <property type="evidence" value="ECO:0007669"/>
    <property type="project" value="InterPro"/>
</dbReference>
<feature type="domain" description="Recombinase" evidence="3">
    <location>
        <begin position="167"/>
        <end position="287"/>
    </location>
</feature>
<dbReference type="PANTHER" id="PTHR30461:SF23">
    <property type="entry name" value="DNA RECOMBINASE-RELATED"/>
    <property type="match status" value="1"/>
</dbReference>
<dbReference type="SUPFAM" id="SSF53041">
    <property type="entry name" value="Resolvase-like"/>
    <property type="match status" value="1"/>
</dbReference>
<accession>A0A5C6TXR2</accession>
<dbReference type="SUPFAM" id="SSF52540">
    <property type="entry name" value="P-loop containing nucleoside triphosphate hydrolases"/>
    <property type="match status" value="1"/>
</dbReference>
<dbReference type="SMART" id="SM00857">
    <property type="entry name" value="Resolvase"/>
    <property type="match status" value="1"/>
</dbReference>
<dbReference type="InterPro" id="IPR025158">
    <property type="entry name" value="Mg_chelat-rel_C"/>
</dbReference>
<evidence type="ECO:0000313" key="4">
    <source>
        <dbReference type="EMBL" id="TXC64671.1"/>
    </source>
</evidence>
<feature type="domain" description="Resolvase/invertase-type recombinase catalytic" evidence="2">
    <location>
        <begin position="12"/>
        <end position="159"/>
    </location>
</feature>
<evidence type="ECO:0000313" key="5">
    <source>
        <dbReference type="Proteomes" id="UP000321249"/>
    </source>
</evidence>
<sequence length="652" mass="72635">MTSGQERETAKAVGIWIRVSTEDQVRGESPEHHEKRARAYAEAKGWHVAEVYRLEAVSGKAVMGHPEAQRMLADVRAGVITGLVFSKLARLARNTKELLEFAELFRAAGADLVSLQEAIDTSSPAGRLFFTMIAAMAQWEREEIAERVSASVPVRAKLGKPIGGAAPFGYRWRDKKLEPDPDEAPVRALLYELFDEHRRKKTVARLLNERGYRTRNGSPFTDTTVSRLLRDSTAKGLHRANYTRTNDRTKSWELKPEAEWVLTPVVPVVPEELWERCNAVLDQQRDGRKPMARKSSYLFAGYAFCHCGGKMYVWTNSPKYVCTSCRNKIPIPDLEAVYREQLRHFLLSPDEIEAHRQAADEEIAECERLIQSAQTELRKIEAEDERLYQLYLADSLSKEDFGRRHRPLSERRAQLEDELPRLQAKIDVLRIGSASQAEAVAEARDLSGRWDDLPPEDRRQIVEAITDRIVVGTDDVEIRLLHVPFGNGADKATQSCRCGHLGDAALACSRAPKCAADYQAKVSGPLLDRIDLHVEVAAVAAADLVLPPPAEGSAEVAARVAEARAVQTARYEGRGPRTNAEADGELLDSVATPDEPGRRLLAQAAEAMRLSARGYHRVLRVARTIADLAGSDGVGRIHVAEALSYRRQAPRN</sequence>
<dbReference type="InterPro" id="IPR000523">
    <property type="entry name" value="Mg_chelatse_chII-like_cat_dom"/>
</dbReference>
<comment type="caution">
    <text evidence="4">The sequence shown here is derived from an EMBL/GenBank/DDBJ whole genome shotgun (WGS) entry which is preliminary data.</text>
</comment>
<dbReference type="Pfam" id="PF00239">
    <property type="entry name" value="Resolvase"/>
    <property type="match status" value="1"/>
</dbReference>
<feature type="coiled-coil region" evidence="1">
    <location>
        <begin position="352"/>
        <end position="432"/>
    </location>
</feature>
<dbReference type="PANTHER" id="PTHR30461">
    <property type="entry name" value="DNA-INVERTASE FROM LAMBDOID PROPHAGE"/>
    <property type="match status" value="1"/>
</dbReference>
<name>A0A5C6TXR2_9SPHN</name>
<dbReference type="InterPro" id="IPR011109">
    <property type="entry name" value="DNA_bind_recombinase_dom"/>
</dbReference>
<dbReference type="InterPro" id="IPR006119">
    <property type="entry name" value="Resolv_N"/>
</dbReference>
<gene>
    <name evidence="4" type="ORF">FRZ32_14060</name>
</gene>
<dbReference type="AlphaFoldDB" id="A0A5C6TXR2"/>
<dbReference type="GO" id="GO:0003677">
    <property type="term" value="F:DNA binding"/>
    <property type="evidence" value="ECO:0007669"/>
    <property type="project" value="InterPro"/>
</dbReference>
<dbReference type="Pfam" id="PF07508">
    <property type="entry name" value="Recombinase"/>
    <property type="match status" value="1"/>
</dbReference>
<evidence type="ECO:0000259" key="3">
    <source>
        <dbReference type="PROSITE" id="PS51737"/>
    </source>
</evidence>
<keyword evidence="5" id="KW-1185">Reference proteome</keyword>
<evidence type="ECO:0000256" key="1">
    <source>
        <dbReference type="SAM" id="Coils"/>
    </source>
</evidence>
<dbReference type="InterPro" id="IPR036162">
    <property type="entry name" value="Resolvase-like_N_sf"/>
</dbReference>
<evidence type="ECO:0000259" key="2">
    <source>
        <dbReference type="PROSITE" id="PS51736"/>
    </source>
</evidence>
<dbReference type="Pfam" id="PF01078">
    <property type="entry name" value="Mg_chelatase"/>
    <property type="match status" value="1"/>
</dbReference>
<dbReference type="Gene3D" id="3.90.1750.20">
    <property type="entry name" value="Putative Large Serine Recombinase, Chain B, Domain 2"/>
    <property type="match status" value="1"/>
</dbReference>
<proteinExistence type="predicted"/>
<dbReference type="Gene3D" id="3.40.50.300">
    <property type="entry name" value="P-loop containing nucleotide triphosphate hydrolases"/>
    <property type="match status" value="1"/>
</dbReference>
<dbReference type="InterPro" id="IPR038109">
    <property type="entry name" value="DNA_bind_recomb_sf"/>
</dbReference>
<dbReference type="GO" id="GO:0000150">
    <property type="term" value="F:DNA strand exchange activity"/>
    <property type="evidence" value="ECO:0007669"/>
    <property type="project" value="InterPro"/>
</dbReference>
<dbReference type="InterPro" id="IPR050639">
    <property type="entry name" value="SSR_resolvase"/>
</dbReference>
<dbReference type="InterPro" id="IPR027417">
    <property type="entry name" value="P-loop_NTPase"/>
</dbReference>
<organism evidence="4 5">
    <name type="scientific">Allosphingosinicella ginsenosidimutans</name>
    <dbReference type="NCBI Taxonomy" id="1176539"/>
    <lineage>
        <taxon>Bacteria</taxon>
        <taxon>Pseudomonadati</taxon>
        <taxon>Pseudomonadota</taxon>
        <taxon>Alphaproteobacteria</taxon>
        <taxon>Sphingomonadales</taxon>
        <taxon>Sphingomonadaceae</taxon>
        <taxon>Allosphingosinicella</taxon>
    </lineage>
</organism>
<protein>
    <submittedName>
        <fullName evidence="4">Recombinase family protein</fullName>
    </submittedName>
</protein>